<proteinExistence type="predicted"/>
<dbReference type="Proteomes" id="UP001595190">
    <property type="component" value="Unassembled WGS sequence"/>
</dbReference>
<evidence type="ECO:0000256" key="1">
    <source>
        <dbReference type="SAM" id="MobiDB-lite"/>
    </source>
</evidence>
<dbReference type="SUPFAM" id="SSF69279">
    <property type="entry name" value="Phage tail proteins"/>
    <property type="match status" value="1"/>
</dbReference>
<evidence type="ECO:0000313" key="3">
    <source>
        <dbReference type="Proteomes" id="UP001595190"/>
    </source>
</evidence>
<gene>
    <name evidence="2" type="ORF">ACETRX_22950</name>
</gene>
<accession>A0ABV6ZK21</accession>
<dbReference type="RefSeq" id="WP_068285840.1">
    <property type="nucleotide sequence ID" value="NZ_JBHGPK010000011.1"/>
</dbReference>
<organism evidence="2 3">
    <name type="scientific">Labrys neptuniae</name>
    <dbReference type="NCBI Taxonomy" id="376174"/>
    <lineage>
        <taxon>Bacteria</taxon>
        <taxon>Pseudomonadati</taxon>
        <taxon>Pseudomonadota</taxon>
        <taxon>Alphaproteobacteria</taxon>
        <taxon>Hyphomicrobiales</taxon>
        <taxon>Xanthobacteraceae</taxon>
        <taxon>Labrys</taxon>
    </lineage>
</organism>
<feature type="region of interest" description="Disordered" evidence="1">
    <location>
        <begin position="99"/>
        <end position="120"/>
    </location>
</feature>
<name>A0ABV6ZK21_9HYPH</name>
<feature type="region of interest" description="Disordered" evidence="1">
    <location>
        <begin position="236"/>
        <end position="294"/>
    </location>
</feature>
<sequence length="353" mass="37458">MARQAVFYVSVGGKDVSGSLEPYVESITITDASGSTSDAAEIELNDADGQILLPPKGTPISIGLGWAGEGTMVSFEGVVDTTPSQGGRGEGTRLSITAKSADQNGKLKERRQRHKDKGKLKDVAEAWGKDAGLSSVHIDESLGNVERDYWAMLGESYTEWGVRIAAELGATFKVAGDKAAMVPRNAGKSASGKSLPTIYATKPGNLIAWRISPTEDAHRWQKYEVSWYDAKQAKHRKETVEVKPEEGSDGPPAPKAGHVHRFRAASKDAATARAKSAKADAERESGSGSITIDGDPSAQAEALCILAGTRDGVDGTYRIDTAKHSLSRGSGYICELTLKQPQGDAGKDKRGSK</sequence>
<evidence type="ECO:0000313" key="2">
    <source>
        <dbReference type="EMBL" id="MFC2252513.1"/>
    </source>
</evidence>
<reference evidence="2 3" key="1">
    <citation type="submission" date="2024-09" db="EMBL/GenBank/DDBJ databases">
        <title>Description of Labrys sedimenti sp. nov., isolated from a diclofenac-degrading enrichment culture, and genome-based reclassification of Labrys portucalensis as a later heterotypic synonym of Labrys neptuniae.</title>
        <authorList>
            <person name="Tancsics A."/>
            <person name="Csepanyi A."/>
        </authorList>
    </citation>
    <scope>NUCLEOTIDE SEQUENCE [LARGE SCALE GENOMIC DNA]</scope>
    <source>
        <strain evidence="2 3">LMG 23412</strain>
    </source>
</reference>
<dbReference type="EMBL" id="JBHGPK010000011">
    <property type="protein sequence ID" value="MFC2252513.1"/>
    <property type="molecule type" value="Genomic_DNA"/>
</dbReference>
<feature type="compositionally biased region" description="Basic residues" evidence="1">
    <location>
        <begin position="108"/>
        <end position="118"/>
    </location>
</feature>
<protein>
    <submittedName>
        <fullName evidence="2">Phage late control D family protein</fullName>
    </submittedName>
</protein>
<comment type="caution">
    <text evidence="2">The sequence shown here is derived from an EMBL/GenBank/DDBJ whole genome shotgun (WGS) entry which is preliminary data.</text>
</comment>